<dbReference type="PRINTS" id="PR00463">
    <property type="entry name" value="EP450I"/>
</dbReference>
<dbReference type="Proteomes" id="UP000678499">
    <property type="component" value="Unassembled WGS sequence"/>
</dbReference>
<evidence type="ECO:0008006" key="8">
    <source>
        <dbReference type="Google" id="ProtNLM"/>
    </source>
</evidence>
<dbReference type="SUPFAM" id="SSF48264">
    <property type="entry name" value="Cytochrome P450"/>
    <property type="match status" value="2"/>
</dbReference>
<dbReference type="AlphaFoldDB" id="A0A7R9GGE8"/>
<dbReference type="PANTHER" id="PTHR24300">
    <property type="entry name" value="CYTOCHROME P450 508A4-RELATED"/>
    <property type="match status" value="1"/>
</dbReference>
<dbReference type="GO" id="GO:0005737">
    <property type="term" value="C:cytoplasm"/>
    <property type="evidence" value="ECO:0007669"/>
    <property type="project" value="TreeGrafter"/>
</dbReference>
<dbReference type="InterPro" id="IPR050182">
    <property type="entry name" value="Cytochrome_P450_fam2"/>
</dbReference>
<dbReference type="EMBL" id="OA883800">
    <property type="protein sequence ID" value="CAD7279719.1"/>
    <property type="molecule type" value="Genomic_DNA"/>
</dbReference>
<dbReference type="GO" id="GO:0016712">
    <property type="term" value="F:oxidoreductase activity, acting on paired donors, with incorporation or reduction of molecular oxygen, reduced flavin or flavoprotein as one donor, and incorporation of one atom of oxygen"/>
    <property type="evidence" value="ECO:0007669"/>
    <property type="project" value="TreeGrafter"/>
</dbReference>
<proteinExistence type="inferred from homology"/>
<dbReference type="Pfam" id="PF00067">
    <property type="entry name" value="p450"/>
    <property type="match status" value="2"/>
</dbReference>
<keyword evidence="3 5" id="KW-0408">Iron</keyword>
<feature type="binding site" description="axial binding residue" evidence="5">
    <location>
        <position position="400"/>
    </location>
    <ligand>
        <name>heme</name>
        <dbReference type="ChEBI" id="CHEBI:30413"/>
    </ligand>
    <ligandPart>
        <name>Fe</name>
        <dbReference type="ChEBI" id="CHEBI:18248"/>
    </ligandPart>
</feature>
<organism evidence="6">
    <name type="scientific">Notodromas monacha</name>
    <dbReference type="NCBI Taxonomy" id="399045"/>
    <lineage>
        <taxon>Eukaryota</taxon>
        <taxon>Metazoa</taxon>
        <taxon>Ecdysozoa</taxon>
        <taxon>Arthropoda</taxon>
        <taxon>Crustacea</taxon>
        <taxon>Oligostraca</taxon>
        <taxon>Ostracoda</taxon>
        <taxon>Podocopa</taxon>
        <taxon>Podocopida</taxon>
        <taxon>Cypridocopina</taxon>
        <taxon>Cypridoidea</taxon>
        <taxon>Cyprididae</taxon>
        <taxon>Notodromas</taxon>
    </lineage>
</organism>
<dbReference type="OrthoDB" id="6365766at2759"/>
<keyword evidence="5" id="KW-0349">Heme</keyword>
<comment type="cofactor">
    <cofactor evidence="5">
        <name>heme</name>
        <dbReference type="ChEBI" id="CHEBI:30413"/>
    </cofactor>
</comment>
<evidence type="ECO:0000256" key="5">
    <source>
        <dbReference type="PIRSR" id="PIRSR602401-1"/>
    </source>
</evidence>
<dbReference type="GO" id="GO:0006805">
    <property type="term" value="P:xenobiotic metabolic process"/>
    <property type="evidence" value="ECO:0007669"/>
    <property type="project" value="TreeGrafter"/>
</dbReference>
<keyword evidence="4" id="KW-0503">Monooxygenase</keyword>
<keyword evidence="7" id="KW-1185">Reference proteome</keyword>
<evidence type="ECO:0000256" key="2">
    <source>
        <dbReference type="ARBA" id="ARBA00022723"/>
    </source>
</evidence>
<evidence type="ECO:0000256" key="4">
    <source>
        <dbReference type="ARBA" id="ARBA00023033"/>
    </source>
</evidence>
<dbReference type="Gene3D" id="1.10.630.10">
    <property type="entry name" value="Cytochrome P450"/>
    <property type="match status" value="3"/>
</dbReference>
<dbReference type="PRINTS" id="PR00385">
    <property type="entry name" value="P450"/>
</dbReference>
<keyword evidence="4" id="KW-0560">Oxidoreductase</keyword>
<gene>
    <name evidence="6" type="ORF">NMOB1V02_LOCUS7387</name>
</gene>
<evidence type="ECO:0000256" key="3">
    <source>
        <dbReference type="ARBA" id="ARBA00023004"/>
    </source>
</evidence>
<dbReference type="InterPro" id="IPR036396">
    <property type="entry name" value="Cyt_P450_sf"/>
</dbReference>
<protein>
    <recommendedName>
        <fullName evidence="8">Cytochrome P450</fullName>
    </recommendedName>
</protein>
<name>A0A7R9GGE8_9CRUS</name>
<accession>A0A7R9GGE8</accession>
<dbReference type="InterPro" id="IPR001128">
    <property type="entry name" value="Cyt_P450"/>
</dbReference>
<evidence type="ECO:0000256" key="1">
    <source>
        <dbReference type="ARBA" id="ARBA00010617"/>
    </source>
</evidence>
<dbReference type="GO" id="GO:0020037">
    <property type="term" value="F:heme binding"/>
    <property type="evidence" value="ECO:0007669"/>
    <property type="project" value="InterPro"/>
</dbReference>
<dbReference type="GO" id="GO:0006082">
    <property type="term" value="P:organic acid metabolic process"/>
    <property type="evidence" value="ECO:0007669"/>
    <property type="project" value="TreeGrafter"/>
</dbReference>
<evidence type="ECO:0000313" key="6">
    <source>
        <dbReference type="EMBL" id="CAD7279719.1"/>
    </source>
</evidence>
<evidence type="ECO:0000313" key="7">
    <source>
        <dbReference type="Proteomes" id="UP000678499"/>
    </source>
</evidence>
<dbReference type="EMBL" id="CAJPEX010001763">
    <property type="protein sequence ID" value="CAG0919871.1"/>
    <property type="molecule type" value="Genomic_DNA"/>
</dbReference>
<dbReference type="GO" id="GO:0005506">
    <property type="term" value="F:iron ion binding"/>
    <property type="evidence" value="ECO:0007669"/>
    <property type="project" value="InterPro"/>
</dbReference>
<reference evidence="6" key="1">
    <citation type="submission" date="2020-11" db="EMBL/GenBank/DDBJ databases">
        <authorList>
            <person name="Tran Van P."/>
        </authorList>
    </citation>
    <scope>NUCLEOTIDE SEQUENCE</scope>
</reference>
<dbReference type="InterPro" id="IPR002401">
    <property type="entry name" value="Cyt_P450_E_grp-I"/>
</dbReference>
<comment type="similarity">
    <text evidence="1">Belongs to the cytochrome P450 family.</text>
</comment>
<sequence length="673" mass="78388">MYRSVKMELFTALLATFMVLVVMTYLSKKKPSTYPPGPIKWPLVGTLPAQLMSRTLGIGYWEWGLKYGKIYSIQLGQLDVIVLTDFDLAKEANAKEELVDRPQFDFWHFFMKYKNAGLIFANGQDWKVRRRFTLKHLRDFGFGKSSMEQLILDEMRHLADSINTEKNPKGSIVELDSGLNAAVGNVIWWLTANRRVDGKDTEMKNILETIDSLSHFDLTNIISLIPALKPFFPDFMLNHEKRLKRRTRVYDYMQGLIDEHRRTVDPTEPRDLIDCCIIEQQRLRESGEDDSCFEGKCQKSLLNDKLAWTLADLFIAGAETTATTLRWTILYLISYPEVQVKLHQEIDKGTIVTTALYAIHHDPKNFKNPEIFYPERFLGEDGNLIKNPKIMPFQAGKRQCLGETLARMNAFLGLVYLLQTFKFEKVPGFHYTLEPKKREEVVHIVQFGQHDIVVLTDFDLAKEANAREELVDRPQFDFYHFFMKYKNSGLIFANGQDWKVRRRFTLKHLRAFGFGKSSMEQLILDEMQHLVDSINVSNGDTSRTLGIHWDQAQPQRRVESKDTELKYVLETFDCLCHFDMANILSFIPSLKPFVPGFLLNHEKRLKRRTKVYNYMQGLIDEHRHTVDPTEPRDLIDCCIIEQQKLRKSGEDDSYFEGKCQKSLMTSLNHLWKS</sequence>
<dbReference type="PANTHER" id="PTHR24300:SF375">
    <property type="entry name" value="CYTOCHROME P450 FAMILY"/>
    <property type="match status" value="1"/>
</dbReference>
<keyword evidence="2 5" id="KW-0479">Metal-binding</keyword>